<protein>
    <submittedName>
        <fullName evidence="10">Cloroperoxidase</fullName>
    </submittedName>
</protein>
<dbReference type="SUPFAM" id="SSF47571">
    <property type="entry name" value="Cloroperoxidase"/>
    <property type="match status" value="1"/>
</dbReference>
<name>A0A316YRQ8_9BASI</name>
<evidence type="ECO:0000256" key="5">
    <source>
        <dbReference type="ARBA" id="ARBA00023002"/>
    </source>
</evidence>
<evidence type="ECO:0000256" key="7">
    <source>
        <dbReference type="ARBA" id="ARBA00025795"/>
    </source>
</evidence>
<keyword evidence="11" id="KW-1185">Reference proteome</keyword>
<keyword evidence="2 10" id="KW-0575">Peroxidase</keyword>
<accession>A0A316YRQ8</accession>
<evidence type="ECO:0000256" key="6">
    <source>
        <dbReference type="ARBA" id="ARBA00023004"/>
    </source>
</evidence>
<dbReference type="InterPro" id="IPR036851">
    <property type="entry name" value="Chloroperoxidase-like_sf"/>
</dbReference>
<evidence type="ECO:0000313" key="11">
    <source>
        <dbReference type="Proteomes" id="UP000245768"/>
    </source>
</evidence>
<evidence type="ECO:0000256" key="1">
    <source>
        <dbReference type="ARBA" id="ARBA00001970"/>
    </source>
</evidence>
<feature type="domain" description="Heme haloperoxidase family profile" evidence="9">
    <location>
        <begin position="87"/>
        <end position="312"/>
    </location>
</feature>
<dbReference type="EMBL" id="KZ819635">
    <property type="protein sequence ID" value="PWN91802.1"/>
    <property type="molecule type" value="Genomic_DNA"/>
</dbReference>
<dbReference type="Pfam" id="PF01328">
    <property type="entry name" value="Peroxidase_2"/>
    <property type="match status" value="1"/>
</dbReference>
<keyword evidence="5" id="KW-0560">Oxidoreductase</keyword>
<keyword evidence="6" id="KW-0408">Iron</keyword>
<gene>
    <name evidence="10" type="ORF">FA10DRAFT_300381</name>
</gene>
<dbReference type="PANTHER" id="PTHR33577">
    <property type="entry name" value="STERIGMATOCYSTIN BIOSYNTHESIS PEROXIDASE STCC-RELATED"/>
    <property type="match status" value="1"/>
</dbReference>
<dbReference type="InterPro" id="IPR000028">
    <property type="entry name" value="Chloroperoxidase"/>
</dbReference>
<proteinExistence type="inferred from homology"/>
<evidence type="ECO:0000256" key="8">
    <source>
        <dbReference type="SAM" id="SignalP"/>
    </source>
</evidence>
<dbReference type="PANTHER" id="PTHR33577:SF15">
    <property type="entry name" value="HEME HALOPEROXIDASE FAMILY PROFILE DOMAIN-CONTAINING PROTEIN"/>
    <property type="match status" value="1"/>
</dbReference>
<keyword evidence="4" id="KW-0479">Metal-binding</keyword>
<dbReference type="GO" id="GO:0004601">
    <property type="term" value="F:peroxidase activity"/>
    <property type="evidence" value="ECO:0007669"/>
    <property type="project" value="UniProtKB-KW"/>
</dbReference>
<dbReference type="GeneID" id="37046751"/>
<reference evidence="10 11" key="1">
    <citation type="journal article" date="2018" name="Mol. Biol. Evol.">
        <title>Broad Genomic Sampling Reveals a Smut Pathogenic Ancestry of the Fungal Clade Ustilaginomycotina.</title>
        <authorList>
            <person name="Kijpornyongpan T."/>
            <person name="Mondo S.J."/>
            <person name="Barry K."/>
            <person name="Sandor L."/>
            <person name="Lee J."/>
            <person name="Lipzen A."/>
            <person name="Pangilinan J."/>
            <person name="LaButti K."/>
            <person name="Hainaut M."/>
            <person name="Henrissat B."/>
            <person name="Grigoriev I.V."/>
            <person name="Spatafora J.W."/>
            <person name="Aime M.C."/>
        </authorList>
    </citation>
    <scope>NUCLEOTIDE SEQUENCE [LARGE SCALE GENOMIC DNA]</scope>
    <source>
        <strain evidence="10 11">MCA 4198</strain>
    </source>
</reference>
<dbReference type="RefSeq" id="XP_025379000.1">
    <property type="nucleotide sequence ID" value="XM_025524835.1"/>
</dbReference>
<dbReference type="Gene3D" id="1.10.489.10">
    <property type="entry name" value="Chloroperoxidase-like"/>
    <property type="match status" value="1"/>
</dbReference>
<sequence>MKLTATLLALAAGLQVTSAFPHFATEENYQKLAARGMVKQRAPSNNPARKLEVRDLIGGLLQPLTGVLAAIDLPTPQNQVLELVPDAAHPYKAPGPTDIRGLCPTMNTMANHGYISRNGITTFAEAANGCQQAYGFGYDLCTFLSALGLLAGGDLVTGKMSISGPDARVPNTLGPAKGLDNHGPFEIDGSMSRNDTYFGDNHSFLMERWNTIRDFAKKYDNGNFGNAMWKKERKATYDKAVATNPEFYAGAKYIAVSIAERAFIPRALPTFKGGPSPGIPDAFNVEPFFLNETFPANWFKRGDPYGLVGLAGDVVDYVTDLDTFTKPGQNQGIGNFVPFSLDLPTEPYAAGCFLFTTLADVGAGGLEGEAVHAIGQVVEQIMAPLFKGAFNCDFSGTNTPSSGSGSGVNGG</sequence>
<dbReference type="InParanoid" id="A0A316YRQ8"/>
<feature type="chain" id="PRO_5016414891" evidence="8">
    <location>
        <begin position="20"/>
        <end position="411"/>
    </location>
</feature>
<dbReference type="GO" id="GO:0046872">
    <property type="term" value="F:metal ion binding"/>
    <property type="evidence" value="ECO:0007669"/>
    <property type="project" value="UniProtKB-KW"/>
</dbReference>
<keyword evidence="8" id="KW-0732">Signal</keyword>
<keyword evidence="3" id="KW-0349">Heme</keyword>
<dbReference type="AlphaFoldDB" id="A0A316YRQ8"/>
<dbReference type="Proteomes" id="UP000245768">
    <property type="component" value="Unassembled WGS sequence"/>
</dbReference>
<evidence type="ECO:0000256" key="2">
    <source>
        <dbReference type="ARBA" id="ARBA00022559"/>
    </source>
</evidence>
<comment type="cofactor">
    <cofactor evidence="1">
        <name>heme b</name>
        <dbReference type="ChEBI" id="CHEBI:60344"/>
    </cofactor>
</comment>
<evidence type="ECO:0000256" key="4">
    <source>
        <dbReference type="ARBA" id="ARBA00022723"/>
    </source>
</evidence>
<evidence type="ECO:0000313" key="10">
    <source>
        <dbReference type="EMBL" id="PWN91802.1"/>
    </source>
</evidence>
<evidence type="ECO:0000259" key="9">
    <source>
        <dbReference type="PROSITE" id="PS51405"/>
    </source>
</evidence>
<feature type="signal peptide" evidence="8">
    <location>
        <begin position="1"/>
        <end position="19"/>
    </location>
</feature>
<dbReference type="OrthoDB" id="2542103at2759"/>
<dbReference type="PROSITE" id="PS51405">
    <property type="entry name" value="HEME_HALOPEROXIDASE"/>
    <property type="match status" value="1"/>
</dbReference>
<comment type="similarity">
    <text evidence="7">Belongs to the chloroperoxidase family.</text>
</comment>
<evidence type="ECO:0000256" key="3">
    <source>
        <dbReference type="ARBA" id="ARBA00022617"/>
    </source>
</evidence>
<organism evidence="10 11">
    <name type="scientific">Acaromyces ingoldii</name>
    <dbReference type="NCBI Taxonomy" id="215250"/>
    <lineage>
        <taxon>Eukaryota</taxon>
        <taxon>Fungi</taxon>
        <taxon>Dikarya</taxon>
        <taxon>Basidiomycota</taxon>
        <taxon>Ustilaginomycotina</taxon>
        <taxon>Exobasidiomycetes</taxon>
        <taxon>Exobasidiales</taxon>
        <taxon>Cryptobasidiaceae</taxon>
        <taxon>Acaromyces</taxon>
    </lineage>
</organism>